<name>A0A9N9V269_9HYPO</name>
<comment type="similarity">
    <text evidence="1">Belongs to the FAH family.</text>
</comment>
<dbReference type="FunFam" id="3.90.850.10:FF:000002">
    <property type="entry name" value="2-hydroxyhepta-2,4-diene-1,7-dioate isomerase"/>
    <property type="match status" value="1"/>
</dbReference>
<dbReference type="Gene3D" id="3.90.850.10">
    <property type="entry name" value="Fumarylacetoacetase-like, C-terminal domain"/>
    <property type="match status" value="1"/>
</dbReference>
<dbReference type="InterPro" id="IPR011234">
    <property type="entry name" value="Fumarylacetoacetase-like_C"/>
</dbReference>
<feature type="domain" description="Fumarylacetoacetase-like C-terminal" evidence="3">
    <location>
        <begin position="68"/>
        <end position="276"/>
    </location>
</feature>
<organism evidence="4 5">
    <name type="scientific">Clonostachys rhizophaga</name>
    <dbReference type="NCBI Taxonomy" id="160324"/>
    <lineage>
        <taxon>Eukaryota</taxon>
        <taxon>Fungi</taxon>
        <taxon>Dikarya</taxon>
        <taxon>Ascomycota</taxon>
        <taxon>Pezizomycotina</taxon>
        <taxon>Sordariomycetes</taxon>
        <taxon>Hypocreomycetidae</taxon>
        <taxon>Hypocreales</taxon>
        <taxon>Bionectriaceae</taxon>
        <taxon>Clonostachys</taxon>
    </lineage>
</organism>
<proteinExistence type="inferred from homology"/>
<evidence type="ECO:0000313" key="4">
    <source>
        <dbReference type="EMBL" id="CAH0015640.1"/>
    </source>
</evidence>
<keyword evidence="2" id="KW-0479">Metal-binding</keyword>
<evidence type="ECO:0000256" key="2">
    <source>
        <dbReference type="ARBA" id="ARBA00022723"/>
    </source>
</evidence>
<dbReference type="OrthoDB" id="411064at2759"/>
<dbReference type="Proteomes" id="UP000696573">
    <property type="component" value="Unassembled WGS sequence"/>
</dbReference>
<comment type="caution">
    <text evidence="4">The sequence shown here is derived from an EMBL/GenBank/DDBJ whole genome shotgun (WGS) entry which is preliminary data.</text>
</comment>
<dbReference type="GO" id="GO:0046872">
    <property type="term" value="F:metal ion binding"/>
    <property type="evidence" value="ECO:0007669"/>
    <property type="project" value="UniProtKB-KW"/>
</dbReference>
<dbReference type="GO" id="GO:0018773">
    <property type="term" value="F:acetylpyruvate hydrolase activity"/>
    <property type="evidence" value="ECO:0007669"/>
    <property type="project" value="TreeGrafter"/>
</dbReference>
<evidence type="ECO:0000256" key="1">
    <source>
        <dbReference type="ARBA" id="ARBA00010211"/>
    </source>
</evidence>
<reference evidence="4" key="1">
    <citation type="submission" date="2021-10" db="EMBL/GenBank/DDBJ databases">
        <authorList>
            <person name="Piombo E."/>
        </authorList>
    </citation>
    <scope>NUCLEOTIDE SEQUENCE</scope>
</reference>
<gene>
    <name evidence="4" type="ORF">CRHIZ90672A_00007831</name>
</gene>
<dbReference type="InterPro" id="IPR036663">
    <property type="entry name" value="Fumarylacetoacetase_C_sf"/>
</dbReference>
<sequence length="278" mass="30087">MGVSTFIRFQDDQGYSQYGEPALEDLAGNLLGATVDVLEGNPFDGLRRTGLQGKVGKVLCPLTSTPIILCIGLNYKQHAEETGLSVTPNPVLFTKSPTALSGPYDDVHVHPDATPMLDYEGELVVVIGKEAKNVSDEDALDYVLGYTMGNDISARNFQLPAVSGGQFCYAKSFDTFAPIGPAITTTEAIPDPQDLAYITRVNGEHRQATPTNDMIWTVRQIIAHLSRGTTLKEGTVIMTGTPSGVGLFMKPKAFLRDQDIVEVVMEGYGGLRNKIVFE</sequence>
<keyword evidence="5" id="KW-1185">Reference proteome</keyword>
<dbReference type="PANTHER" id="PTHR11820:SF7">
    <property type="entry name" value="ACYLPYRUVASE FAHD1, MITOCHONDRIAL"/>
    <property type="match status" value="1"/>
</dbReference>
<dbReference type="SUPFAM" id="SSF56529">
    <property type="entry name" value="FAH"/>
    <property type="match status" value="1"/>
</dbReference>
<dbReference type="EMBL" id="CABFNQ020000451">
    <property type="protein sequence ID" value="CAH0015640.1"/>
    <property type="molecule type" value="Genomic_DNA"/>
</dbReference>
<dbReference type="PANTHER" id="PTHR11820">
    <property type="entry name" value="ACYLPYRUVASE"/>
    <property type="match status" value="1"/>
</dbReference>
<dbReference type="AlphaFoldDB" id="A0A9N9V269"/>
<dbReference type="GO" id="GO:0050163">
    <property type="term" value="F:oxaloacetate tautomerase activity"/>
    <property type="evidence" value="ECO:0007669"/>
    <property type="project" value="UniProtKB-ARBA"/>
</dbReference>
<accession>A0A9N9V269</accession>
<dbReference type="GO" id="GO:0006107">
    <property type="term" value="P:oxaloacetate metabolic process"/>
    <property type="evidence" value="ECO:0007669"/>
    <property type="project" value="UniProtKB-ARBA"/>
</dbReference>
<evidence type="ECO:0000313" key="5">
    <source>
        <dbReference type="Proteomes" id="UP000696573"/>
    </source>
</evidence>
<protein>
    <recommendedName>
        <fullName evidence="3">Fumarylacetoacetase-like C-terminal domain-containing protein</fullName>
    </recommendedName>
</protein>
<evidence type="ECO:0000259" key="3">
    <source>
        <dbReference type="Pfam" id="PF01557"/>
    </source>
</evidence>
<dbReference type="Pfam" id="PF01557">
    <property type="entry name" value="FAA_hydrolase"/>
    <property type="match status" value="1"/>
</dbReference>